<accession>A0A183UTJ6</accession>
<protein>
    <submittedName>
        <fullName evidence="3">Ovule protein</fullName>
    </submittedName>
</protein>
<organism evidence="2 3">
    <name type="scientific">Toxocara canis</name>
    <name type="common">Canine roundworm</name>
    <dbReference type="NCBI Taxonomy" id="6265"/>
    <lineage>
        <taxon>Eukaryota</taxon>
        <taxon>Metazoa</taxon>
        <taxon>Ecdysozoa</taxon>
        <taxon>Nematoda</taxon>
        <taxon>Chromadorea</taxon>
        <taxon>Rhabditida</taxon>
        <taxon>Spirurina</taxon>
        <taxon>Ascaridomorpha</taxon>
        <taxon>Ascaridoidea</taxon>
        <taxon>Toxocaridae</taxon>
        <taxon>Toxocara</taxon>
    </lineage>
</organism>
<evidence type="ECO:0000313" key="2">
    <source>
        <dbReference type="Proteomes" id="UP000050794"/>
    </source>
</evidence>
<reference evidence="3" key="1">
    <citation type="submission" date="2016-06" db="UniProtKB">
        <authorList>
            <consortium name="WormBaseParasite"/>
        </authorList>
    </citation>
    <scope>IDENTIFICATION</scope>
</reference>
<reference evidence="1 2" key="2">
    <citation type="submission" date="2018-11" db="EMBL/GenBank/DDBJ databases">
        <authorList>
            <consortium name="Pathogen Informatics"/>
        </authorList>
    </citation>
    <scope>NUCLEOTIDE SEQUENCE [LARGE SCALE GENOMIC DNA]</scope>
</reference>
<dbReference type="EMBL" id="UYWY01021000">
    <property type="protein sequence ID" value="VDM43139.1"/>
    <property type="molecule type" value="Genomic_DNA"/>
</dbReference>
<sequence length="76" mass="8608">MLSGIWQRVVARYKSYKFAMNIIVCFPNVCNISLELLFEYCLILPIPNGAFGACRLELRMSLSFGAANELVVWSSE</sequence>
<proteinExistence type="predicted"/>
<dbReference type="AlphaFoldDB" id="A0A183UTJ6"/>
<dbReference type="Proteomes" id="UP000050794">
    <property type="component" value="Unassembled WGS sequence"/>
</dbReference>
<evidence type="ECO:0000313" key="1">
    <source>
        <dbReference type="EMBL" id="VDM43139.1"/>
    </source>
</evidence>
<evidence type="ECO:0000313" key="3">
    <source>
        <dbReference type="WBParaSite" id="TCNE_0001181601-mRNA-1"/>
    </source>
</evidence>
<name>A0A183UTJ6_TOXCA</name>
<keyword evidence="2" id="KW-1185">Reference proteome</keyword>
<gene>
    <name evidence="1" type="ORF">TCNE_LOCUS11818</name>
</gene>
<dbReference type="WBParaSite" id="TCNE_0001181601-mRNA-1">
    <property type="protein sequence ID" value="TCNE_0001181601-mRNA-1"/>
    <property type="gene ID" value="TCNE_0001181601"/>
</dbReference>